<accession>A0A1F7GMD9</accession>
<dbReference type="Pfam" id="PF00478">
    <property type="entry name" value="IMPDH"/>
    <property type="match status" value="1"/>
</dbReference>
<dbReference type="PANTHER" id="PTHR11911">
    <property type="entry name" value="INOSINE-5-MONOPHOSPHATE DEHYDROGENASE RELATED"/>
    <property type="match status" value="1"/>
</dbReference>
<dbReference type="CDD" id="cd00381">
    <property type="entry name" value="IMPDH"/>
    <property type="match status" value="1"/>
</dbReference>
<feature type="domain" description="IMP dehydrogenase/GMP reductase" evidence="2">
    <location>
        <begin position="15"/>
        <end position="374"/>
    </location>
</feature>
<evidence type="ECO:0000259" key="2">
    <source>
        <dbReference type="Pfam" id="PF00478"/>
    </source>
</evidence>
<dbReference type="InterPro" id="IPR005990">
    <property type="entry name" value="IMP_DH"/>
</dbReference>
<dbReference type="EMBL" id="MFZI01000040">
    <property type="protein sequence ID" value="OGK20093.1"/>
    <property type="molecule type" value="Genomic_DNA"/>
</dbReference>
<dbReference type="GO" id="GO:0006183">
    <property type="term" value="P:GTP biosynthetic process"/>
    <property type="evidence" value="ECO:0007669"/>
    <property type="project" value="TreeGrafter"/>
</dbReference>
<dbReference type="SUPFAM" id="SSF51412">
    <property type="entry name" value="Inosine monophosphate dehydrogenase (IMPDH)"/>
    <property type="match status" value="1"/>
</dbReference>
<protein>
    <recommendedName>
        <fullName evidence="2">IMP dehydrogenase/GMP reductase domain-containing protein</fullName>
    </recommendedName>
</protein>
<proteinExistence type="inferred from homology"/>
<dbReference type="Gene3D" id="3.20.20.70">
    <property type="entry name" value="Aldolase class I"/>
    <property type="match status" value="2"/>
</dbReference>
<evidence type="ECO:0000256" key="1">
    <source>
        <dbReference type="ARBA" id="ARBA00005502"/>
    </source>
</evidence>
<comment type="similarity">
    <text evidence="1">Belongs to the IMPDH/GMPR family.</text>
</comment>
<organism evidence="3 4">
    <name type="scientific">Candidatus Roizmanbacteria bacterium RIFCSPHIGHO2_01_FULL_39_8</name>
    <dbReference type="NCBI Taxonomy" id="1802033"/>
    <lineage>
        <taxon>Bacteria</taxon>
        <taxon>Candidatus Roizmaniibacteriota</taxon>
    </lineage>
</organism>
<reference evidence="3 4" key="1">
    <citation type="journal article" date="2016" name="Nat. Commun.">
        <title>Thousands of microbial genomes shed light on interconnected biogeochemical processes in an aquifer system.</title>
        <authorList>
            <person name="Anantharaman K."/>
            <person name="Brown C.T."/>
            <person name="Hug L.A."/>
            <person name="Sharon I."/>
            <person name="Castelle C.J."/>
            <person name="Probst A.J."/>
            <person name="Thomas B.C."/>
            <person name="Singh A."/>
            <person name="Wilkins M.J."/>
            <person name="Karaoz U."/>
            <person name="Brodie E.L."/>
            <person name="Williams K.H."/>
            <person name="Hubbard S.S."/>
            <person name="Banfield J.F."/>
        </authorList>
    </citation>
    <scope>NUCLEOTIDE SEQUENCE [LARGE SCALE GENOMIC DNA]</scope>
</reference>
<dbReference type="AlphaFoldDB" id="A0A1F7GMD9"/>
<name>A0A1F7GMD9_9BACT</name>
<dbReference type="FunFam" id="3.20.20.70:FF:000424">
    <property type="entry name" value="Inosine-5'-monophosphate dehydrogenase 2"/>
    <property type="match status" value="1"/>
</dbReference>
<evidence type="ECO:0000313" key="3">
    <source>
        <dbReference type="EMBL" id="OGK20093.1"/>
    </source>
</evidence>
<comment type="caution">
    <text evidence="3">The sequence shown here is derived from an EMBL/GenBank/DDBJ whole genome shotgun (WGS) entry which is preliminary data.</text>
</comment>
<gene>
    <name evidence="3" type="ORF">A2866_01030</name>
</gene>
<dbReference type="Proteomes" id="UP000177026">
    <property type="component" value="Unassembled WGS sequence"/>
</dbReference>
<sequence length="386" mass="41586">MGTKKILHEKIVSRGITFDDVLILPDYSSFSRSDIDLSTLLTKKIKLRIPLVSSPMDTVTEHKLAIALASLGGIGIIHRNLTVSDQVTEVKKVLRQKLLVGAAVGASHGFEDRTIALAKAGVPVIVVDSAHGYAKAVIDATKFIKKKFPQIQVIAGNVATYEGALALVKAGTDGIRVGMGPGAICTTRIISGMGVPQISALLETRRAVEKTNIPLIADGGIKFSGDMIKALVCGASTIMMGSFFASCEESPGEIVELTKEHVPSRFKNILKKEKKTYKFKSYRGMGSEAAMKKGAQIKSEDEYHGKNYKERLLVAEGVEGLVPVRGKVKDLVEQALGGIKSGMYYAGAKTIKYLGEQTKFIQITQASLTESHPHSILVTNPGENYQ</sequence>
<dbReference type="GO" id="GO:0003938">
    <property type="term" value="F:IMP dehydrogenase activity"/>
    <property type="evidence" value="ECO:0007669"/>
    <property type="project" value="InterPro"/>
</dbReference>
<evidence type="ECO:0000313" key="4">
    <source>
        <dbReference type="Proteomes" id="UP000177026"/>
    </source>
</evidence>
<dbReference type="SMART" id="SM01240">
    <property type="entry name" value="IMPDH"/>
    <property type="match status" value="1"/>
</dbReference>
<dbReference type="PANTHER" id="PTHR11911:SF111">
    <property type="entry name" value="INOSINE-5'-MONOPHOSPHATE DEHYDROGENASE"/>
    <property type="match status" value="1"/>
</dbReference>
<dbReference type="InterPro" id="IPR013785">
    <property type="entry name" value="Aldolase_TIM"/>
</dbReference>
<dbReference type="InterPro" id="IPR001093">
    <property type="entry name" value="IMP_DH_GMPRt"/>
</dbReference>